<dbReference type="Proteomes" id="UP000308092">
    <property type="component" value="Unassembled WGS sequence"/>
</dbReference>
<dbReference type="VEuPathDB" id="FungiDB:EYZ11_013339"/>
<comment type="caution">
    <text evidence="1">The sequence shown here is derived from an EMBL/GenBank/DDBJ whole genome shotgun (WGS) entry which is preliminary data.</text>
</comment>
<proteinExistence type="predicted"/>
<dbReference type="EMBL" id="SOSA01001379">
    <property type="protein sequence ID" value="THC87214.1"/>
    <property type="molecule type" value="Genomic_DNA"/>
</dbReference>
<dbReference type="AlphaFoldDB" id="A0A4V3UMG1"/>
<evidence type="ECO:0000313" key="2">
    <source>
        <dbReference type="Proteomes" id="UP000308092"/>
    </source>
</evidence>
<evidence type="ECO:0000313" key="1">
    <source>
        <dbReference type="EMBL" id="THC87214.1"/>
    </source>
</evidence>
<organism evidence="1 2">
    <name type="scientific">Aspergillus tanneri</name>
    <dbReference type="NCBI Taxonomy" id="1220188"/>
    <lineage>
        <taxon>Eukaryota</taxon>
        <taxon>Fungi</taxon>
        <taxon>Dikarya</taxon>
        <taxon>Ascomycota</taxon>
        <taxon>Pezizomycotina</taxon>
        <taxon>Eurotiomycetes</taxon>
        <taxon>Eurotiomycetidae</taxon>
        <taxon>Eurotiales</taxon>
        <taxon>Aspergillaceae</taxon>
        <taxon>Aspergillus</taxon>
        <taxon>Aspergillus subgen. Circumdati</taxon>
    </lineage>
</organism>
<gene>
    <name evidence="1" type="ORF">EYZ11_013339</name>
</gene>
<accession>A0A4V3UMG1</accession>
<name>A0A4V3UMG1_9EURO</name>
<reference evidence="1 2" key="1">
    <citation type="submission" date="2019-03" db="EMBL/GenBank/DDBJ databases">
        <title>The genome sequence of a newly discovered highly antifungal drug resistant Aspergillus species, Aspergillus tanneri NIH 1004.</title>
        <authorList>
            <person name="Mounaud S."/>
            <person name="Singh I."/>
            <person name="Joardar V."/>
            <person name="Pakala S."/>
            <person name="Pakala S."/>
            <person name="Venepally P."/>
            <person name="Hoover J."/>
            <person name="Nierman W."/>
            <person name="Chung J."/>
            <person name="Losada L."/>
        </authorList>
    </citation>
    <scope>NUCLEOTIDE SEQUENCE [LARGE SCALE GENOMIC DNA]</scope>
    <source>
        <strain evidence="1 2">NIH1004</strain>
    </source>
</reference>
<protein>
    <submittedName>
        <fullName evidence="1">Uncharacterized protein</fullName>
    </submittedName>
</protein>
<keyword evidence="2" id="KW-1185">Reference proteome</keyword>
<sequence>MALYSNKFYTTSRVPGIRARAFAAYEEE</sequence>